<evidence type="ECO:0000313" key="2">
    <source>
        <dbReference type="Proteomes" id="UP000252004"/>
    </source>
</evidence>
<reference evidence="1 2" key="1">
    <citation type="submission" date="2018-01" db="EMBL/GenBank/DDBJ databases">
        <title>Draft genome Sequence of streptomyces globosus LZH-48.</title>
        <authorList>
            <person name="Ran K."/>
            <person name="Li Z."/>
            <person name="Wei S."/>
            <person name="Dong R."/>
        </authorList>
    </citation>
    <scope>NUCLEOTIDE SEQUENCE [LARGE SCALE GENOMIC DNA]</scope>
    <source>
        <strain evidence="1 2">LZH-48</strain>
    </source>
</reference>
<dbReference type="Proteomes" id="UP000252004">
    <property type="component" value="Chromosome"/>
</dbReference>
<accession>A0A344TXZ7</accession>
<name>A0A344TXZ7_9ACTN</name>
<dbReference type="KEGG" id="sgz:C0216_08630"/>
<proteinExistence type="predicted"/>
<protein>
    <submittedName>
        <fullName evidence="1">Uncharacterized protein</fullName>
    </submittedName>
</protein>
<keyword evidence="2" id="KW-1185">Reference proteome</keyword>
<organism evidence="1 2">
    <name type="scientific">Streptomyces globosus</name>
    <dbReference type="NCBI Taxonomy" id="68209"/>
    <lineage>
        <taxon>Bacteria</taxon>
        <taxon>Bacillati</taxon>
        <taxon>Actinomycetota</taxon>
        <taxon>Actinomycetes</taxon>
        <taxon>Kitasatosporales</taxon>
        <taxon>Streptomycetaceae</taxon>
        <taxon>Streptomyces</taxon>
    </lineage>
</organism>
<sequence length="177" mass="20205">MTKNRHLWLKLWDMPKRQVSIKVTDEKTGTAKVYPVTLTECALLDWYATMSYRDEKPKKDDKIVYDVAPVEMTKDEIAKAVGLSRARLTQAQRCLAAMNLIVPVSKGHRSYPYYALSPHMGIVRSSAEIHKRMLYRFPEPIFGDSVLVDDVYRHPDYKWGPPCEGVDDGDSLGDALD</sequence>
<evidence type="ECO:0000313" key="1">
    <source>
        <dbReference type="EMBL" id="AXE23518.1"/>
    </source>
</evidence>
<dbReference type="AlphaFoldDB" id="A0A344TXZ7"/>
<gene>
    <name evidence="1" type="ORF">C0216_08630</name>
</gene>
<dbReference type="EMBL" id="CP030862">
    <property type="protein sequence ID" value="AXE23518.1"/>
    <property type="molecule type" value="Genomic_DNA"/>
</dbReference>